<name>A0A1Y2DZD9_9BASI</name>
<dbReference type="Proteomes" id="UP000193467">
    <property type="component" value="Unassembled WGS sequence"/>
</dbReference>
<feature type="compositionally biased region" description="Basic and acidic residues" evidence="8">
    <location>
        <begin position="353"/>
        <end position="373"/>
    </location>
</feature>
<dbReference type="SMART" id="SM00730">
    <property type="entry name" value="PSN"/>
    <property type="match status" value="1"/>
</dbReference>
<comment type="similarity">
    <text evidence="2">Belongs to the peptidase A22B family.</text>
</comment>
<evidence type="ECO:0000256" key="9">
    <source>
        <dbReference type="SAM" id="Phobius"/>
    </source>
</evidence>
<dbReference type="OrthoDB" id="29661at2759"/>
<accession>A0A1Y2DZD9</accession>
<evidence type="ECO:0000256" key="1">
    <source>
        <dbReference type="ARBA" id="ARBA00004477"/>
    </source>
</evidence>
<dbReference type="STRING" id="106004.A0A1Y2DZD9"/>
<feature type="transmembrane region" description="Helical" evidence="9">
    <location>
        <begin position="319"/>
        <end position="337"/>
    </location>
</feature>
<keyword evidence="6 9" id="KW-1133">Transmembrane helix</keyword>
<feature type="chain" id="PRO_5012485971" evidence="10">
    <location>
        <begin position="23"/>
        <end position="397"/>
    </location>
</feature>
<dbReference type="GO" id="GO:0098553">
    <property type="term" value="C:lumenal side of endoplasmic reticulum membrane"/>
    <property type="evidence" value="ECO:0007669"/>
    <property type="project" value="TreeGrafter"/>
</dbReference>
<dbReference type="GO" id="GO:0042500">
    <property type="term" value="F:aspartic endopeptidase activity, intramembrane cleaving"/>
    <property type="evidence" value="ECO:0007669"/>
    <property type="project" value="InterPro"/>
</dbReference>
<evidence type="ECO:0000256" key="3">
    <source>
        <dbReference type="ARBA" id="ARBA00022692"/>
    </source>
</evidence>
<feature type="transmembrane region" description="Helical" evidence="9">
    <location>
        <begin position="193"/>
        <end position="212"/>
    </location>
</feature>
<proteinExistence type="inferred from homology"/>
<reference evidence="11 12" key="1">
    <citation type="submission" date="2016-07" db="EMBL/GenBank/DDBJ databases">
        <title>Pervasive Adenine N6-methylation of Active Genes in Fungi.</title>
        <authorList>
            <consortium name="DOE Joint Genome Institute"/>
            <person name="Mondo S.J."/>
            <person name="Dannebaum R.O."/>
            <person name="Kuo R.C."/>
            <person name="Labutti K."/>
            <person name="Haridas S."/>
            <person name="Kuo A."/>
            <person name="Salamov A."/>
            <person name="Ahrendt S.R."/>
            <person name="Lipzen A."/>
            <person name="Sullivan W."/>
            <person name="Andreopoulos W.B."/>
            <person name="Clum A."/>
            <person name="Lindquist E."/>
            <person name="Daum C."/>
            <person name="Ramamoorthy G.K."/>
            <person name="Gryganskyi A."/>
            <person name="Culley D."/>
            <person name="Magnuson J.K."/>
            <person name="James T.Y."/>
            <person name="O'Malley M.A."/>
            <person name="Stajich J.E."/>
            <person name="Spatafora J.W."/>
            <person name="Visel A."/>
            <person name="Grigoriev I.V."/>
        </authorList>
    </citation>
    <scope>NUCLEOTIDE SEQUENCE [LARGE SCALE GENOMIC DNA]</scope>
    <source>
        <strain evidence="11 12">62-1032</strain>
    </source>
</reference>
<dbReference type="InParanoid" id="A0A1Y2DZD9"/>
<dbReference type="GO" id="GO:0006465">
    <property type="term" value="P:signal peptide processing"/>
    <property type="evidence" value="ECO:0007669"/>
    <property type="project" value="TreeGrafter"/>
</dbReference>
<feature type="transmembrane region" description="Helical" evidence="9">
    <location>
        <begin position="248"/>
        <end position="269"/>
    </location>
</feature>
<dbReference type="EMBL" id="MCGR01000066">
    <property type="protein sequence ID" value="ORY64597.1"/>
    <property type="molecule type" value="Genomic_DNA"/>
</dbReference>
<dbReference type="FunCoup" id="A0A1Y2DZD9">
    <property type="interactions" value="153"/>
</dbReference>
<evidence type="ECO:0000256" key="5">
    <source>
        <dbReference type="ARBA" id="ARBA00022824"/>
    </source>
</evidence>
<sequence length="397" mass="43389">MSGELRAYGALLAMALLPIAAGAHSSLRMPKEAKKRLRAYHGIKEDASHDEEEDEEIDRLTKEDAYGFPILGSVVLFGLYLCFKYLPKIWINRIIGGYMSLMGVGATARLAIAVVQAGTSEERWKGLSLWRLSLYKNKSEKASASANLVHLGAIVLAVVLAITQHYYPHWIVSNLLALSFAFNAISLLRLDSFFTGSALLALLFIYDIWWVFGSKAVFGADVMVTVATNLDAPIKVTFPRDLAAASGFSLLGLGDIVLPGIFIALALRYDYSRALRANPPPRPSSNFARPYFYTVFVAYILGLVTTVFVMHTFKAAQPALLYLSPACIGSVTICALVRGEIAQLWAFDDASDDDKPKKEKGEVGEAAKGKEEVGEVAESTSVEVEGQRVLRSRAVKQ</sequence>
<dbReference type="Pfam" id="PF04258">
    <property type="entry name" value="Peptidase_A22B"/>
    <property type="match status" value="1"/>
</dbReference>
<evidence type="ECO:0000313" key="11">
    <source>
        <dbReference type="EMBL" id="ORY64597.1"/>
    </source>
</evidence>
<feature type="region of interest" description="Disordered" evidence="8">
    <location>
        <begin position="350"/>
        <end position="385"/>
    </location>
</feature>
<evidence type="ECO:0000256" key="8">
    <source>
        <dbReference type="SAM" id="MobiDB-lite"/>
    </source>
</evidence>
<evidence type="ECO:0000256" key="7">
    <source>
        <dbReference type="ARBA" id="ARBA00023136"/>
    </source>
</evidence>
<dbReference type="AlphaFoldDB" id="A0A1Y2DZD9"/>
<feature type="transmembrane region" description="Helical" evidence="9">
    <location>
        <begin position="144"/>
        <end position="163"/>
    </location>
</feature>
<keyword evidence="4" id="KW-0378">Hydrolase</keyword>
<dbReference type="InterPro" id="IPR006639">
    <property type="entry name" value="Preselin/SPP"/>
</dbReference>
<keyword evidence="7 9" id="KW-0472">Membrane</keyword>
<dbReference type="GO" id="GO:0098554">
    <property type="term" value="C:cytoplasmic side of endoplasmic reticulum membrane"/>
    <property type="evidence" value="ECO:0007669"/>
    <property type="project" value="TreeGrafter"/>
</dbReference>
<dbReference type="PANTHER" id="PTHR12174">
    <property type="entry name" value="SIGNAL PEPTIDE PEPTIDASE"/>
    <property type="match status" value="1"/>
</dbReference>
<gene>
    <name evidence="11" type="ORF">BCR35DRAFT_185569</name>
</gene>
<evidence type="ECO:0000313" key="12">
    <source>
        <dbReference type="Proteomes" id="UP000193467"/>
    </source>
</evidence>
<dbReference type="GO" id="GO:0033619">
    <property type="term" value="P:membrane protein proteolysis"/>
    <property type="evidence" value="ECO:0007669"/>
    <property type="project" value="TreeGrafter"/>
</dbReference>
<evidence type="ECO:0000256" key="6">
    <source>
        <dbReference type="ARBA" id="ARBA00022989"/>
    </source>
</evidence>
<keyword evidence="5" id="KW-0256">Endoplasmic reticulum</keyword>
<dbReference type="InterPro" id="IPR007369">
    <property type="entry name" value="Peptidase_A22B_SPP"/>
</dbReference>
<feature type="transmembrane region" description="Helical" evidence="9">
    <location>
        <begin position="65"/>
        <end position="83"/>
    </location>
</feature>
<organism evidence="11 12">
    <name type="scientific">Leucosporidium creatinivorum</name>
    <dbReference type="NCBI Taxonomy" id="106004"/>
    <lineage>
        <taxon>Eukaryota</taxon>
        <taxon>Fungi</taxon>
        <taxon>Dikarya</taxon>
        <taxon>Basidiomycota</taxon>
        <taxon>Pucciniomycotina</taxon>
        <taxon>Microbotryomycetes</taxon>
        <taxon>Leucosporidiales</taxon>
        <taxon>Leucosporidium</taxon>
    </lineage>
</organism>
<comment type="caution">
    <text evidence="11">The sequence shown here is derived from an EMBL/GenBank/DDBJ whole genome shotgun (WGS) entry which is preliminary data.</text>
</comment>
<feature type="transmembrane region" description="Helical" evidence="9">
    <location>
        <begin position="290"/>
        <end position="313"/>
    </location>
</feature>
<feature type="transmembrane region" description="Helical" evidence="9">
    <location>
        <begin position="169"/>
        <end position="188"/>
    </location>
</feature>
<comment type="subcellular location">
    <subcellularLocation>
        <location evidence="1">Endoplasmic reticulum membrane</location>
        <topology evidence="1">Multi-pass membrane protein</topology>
    </subcellularLocation>
</comment>
<keyword evidence="12" id="KW-1185">Reference proteome</keyword>
<keyword evidence="10" id="KW-0732">Signal</keyword>
<protein>
    <submittedName>
        <fullName evidence="11">Signal peptide peptidase-domain-containing protein</fullName>
    </submittedName>
</protein>
<feature type="signal peptide" evidence="10">
    <location>
        <begin position="1"/>
        <end position="22"/>
    </location>
</feature>
<dbReference type="PANTHER" id="PTHR12174:SF23">
    <property type="entry name" value="MINOR HISTOCOMPATIBILITY ANTIGEN H13"/>
    <property type="match status" value="1"/>
</dbReference>
<evidence type="ECO:0000256" key="4">
    <source>
        <dbReference type="ARBA" id="ARBA00022801"/>
    </source>
</evidence>
<keyword evidence="3 9" id="KW-0812">Transmembrane</keyword>
<evidence type="ECO:0000256" key="2">
    <source>
        <dbReference type="ARBA" id="ARBA00006859"/>
    </source>
</evidence>
<evidence type="ECO:0000256" key="10">
    <source>
        <dbReference type="SAM" id="SignalP"/>
    </source>
</evidence>